<evidence type="ECO:0000256" key="1">
    <source>
        <dbReference type="ARBA" id="ARBA00022737"/>
    </source>
</evidence>
<feature type="region of interest" description="Disordered" evidence="3">
    <location>
        <begin position="625"/>
        <end position="772"/>
    </location>
</feature>
<dbReference type="InterPro" id="IPR027417">
    <property type="entry name" value="P-loop_NTPase"/>
</dbReference>
<dbReference type="OrthoDB" id="21416at2759"/>
<protein>
    <submittedName>
        <fullName evidence="6">Uncharacterized protein</fullName>
    </submittedName>
</protein>
<dbReference type="SMART" id="SM00248">
    <property type="entry name" value="ANK"/>
    <property type="match status" value="8"/>
</dbReference>
<sequence>MADGLGCIASALQLVDTAIKLTKLALEMKDAPDNIDKAFRTLSSLKTVLSDLESQFADPGLVKLIEVVQSFNEDLEKITAVLQRYMGSTSIFSTEQMSTRKRFQWAISGSKDFEQDLSSLDIYLSAFTLALSGQIHKAVNESFRVLEQKHDRAQQYLKGLQDSMDKLKEDQQVLHAIKRSLTLKEETERRKEIENWLGSLDYSTIQQEKVEKRAPGTGEWILEEPNYVAWKSRASESNKKVLWCHGVPGVGKSFITSVIIDDLNATANATVASEKKTAVAYIYCNYKEQESDARDYLACVLRQLMPRSSPIPKDIDKSFTDNSKKDPRPQLSEVIKLLKVVTKSYDCVYVVIDALDECIQAGSGDEETRKTIIDKLTALEKVSLLVTSRPHLDRDLLFQGALEIEISAHDADLEAFIRGYISAQTRLARKLVGKEEAKQNIVNKVLQRSNKMFLLAKLLLEHVASQHSLNRVEACLDDLPRSLNGVYETMLSRIGNGVYENKKLGMQVMSWIALARRDLTVSEIREALAATSSTNDATGFSRDDLVDEEEVLAHCEGLVTEGENGRVRFIHKSLQDFLVGRFDPLMFTKRDVAFACIRYLTAIATEAPSRLFDVARAHLEKEFPDPVKSEDVTQSESPDDKEPVSGLNAEAEPSSNDEEVTPVQADGTLIGPDLVVQPAPNLQDAGRSKPEDASLPEPEDAGLPKLEGVVSSAQEREDTLKTEGVYLSRAEGTEFPSSKELEIDSPTPKAAEVPHENTIDQSSLDEVEPFDTQGLSVSKAEVCLATSEEVDLPNLPDVAKLSKLQENLPQSNQVAMGLSTKEHLELPKSEEMDIDTKDSPKPEDIEVPVSDEGVQSEQEDSEAVGGDDSGAYEDARKTFLEPYPFLSYAAHYWGWHVRNILTKGNCDSNEKLAHYVRSFLFDSTLALEFTAIAVDCHDEDEFDTDFDVGVLPQGAVSPLHIAAWHGLDAFVEEALARQLPIELKDLDGNTALHLAAWFGEFDVVCLLMKQPNAASLVCSPNRYATSPLQLASRSMKRDVLLHLLAIAHDQNVPGFDINALDGFGETLLTNAVSNADLETVKHLFKYQGLDPNQRASDGCPALCRAAYYGVQCEEVCRFLLAQEAVNVNFPTERHQARPLHFACGFATSNTVKMILERPDVDLNPVDADGDPPLEWAVASDALDIVELLLQQDGIQLDIRNKDGETALDYAKNHGHPSVIPMLEDAVRLSALPQNYYHPTNDVSSDQSTSTGTVAAGSVDVSVSLSAQHQSGSPPVLSASGIVSGDVFNNSTLSAPAPSMESAFRNLDQAPRAGIQRAQTFQQSSPATTTDIQQSRQFSFGQRSMTFSLDQSKLPHTPSYLTQTPNIMHINMMSSSTSLGGTIQSLSEGSVPPISTPPLHNEQTAGAPSVLENGQQLQRPSANFQRNQTYPRLLPRGDTAERVVDGEQNWQMSGLGEDPLKTSIQMMMQVRRMQKQLLINQKRMMSQFNKRRIS</sequence>
<dbReference type="PANTHER" id="PTHR10039">
    <property type="entry name" value="AMELOGENIN"/>
    <property type="match status" value="1"/>
</dbReference>
<evidence type="ECO:0000259" key="4">
    <source>
        <dbReference type="Pfam" id="PF22939"/>
    </source>
</evidence>
<dbReference type="SUPFAM" id="SSF48403">
    <property type="entry name" value="Ankyrin repeat"/>
    <property type="match status" value="1"/>
</dbReference>
<accession>A0A3N4H8T4</accession>
<keyword evidence="2" id="KW-0040">ANK repeat</keyword>
<evidence type="ECO:0000256" key="2">
    <source>
        <dbReference type="PROSITE-ProRule" id="PRU00023"/>
    </source>
</evidence>
<proteinExistence type="predicted"/>
<dbReference type="STRING" id="1160509.A0A3N4H8T4"/>
<feature type="region of interest" description="Disordered" evidence="3">
    <location>
        <begin position="812"/>
        <end position="869"/>
    </location>
</feature>
<organism evidence="6 7">
    <name type="scientific">Ascobolus immersus RN42</name>
    <dbReference type="NCBI Taxonomy" id="1160509"/>
    <lineage>
        <taxon>Eukaryota</taxon>
        <taxon>Fungi</taxon>
        <taxon>Dikarya</taxon>
        <taxon>Ascomycota</taxon>
        <taxon>Pezizomycotina</taxon>
        <taxon>Pezizomycetes</taxon>
        <taxon>Pezizales</taxon>
        <taxon>Ascobolaceae</taxon>
        <taxon>Ascobolus</taxon>
    </lineage>
</organism>
<dbReference type="PROSITE" id="PS50297">
    <property type="entry name" value="ANK_REP_REGION"/>
    <property type="match status" value="1"/>
</dbReference>
<keyword evidence="7" id="KW-1185">Reference proteome</keyword>
<dbReference type="EMBL" id="ML119967">
    <property type="protein sequence ID" value="RPA71142.1"/>
    <property type="molecule type" value="Genomic_DNA"/>
</dbReference>
<evidence type="ECO:0000256" key="3">
    <source>
        <dbReference type="SAM" id="MobiDB-lite"/>
    </source>
</evidence>
<dbReference type="Pfam" id="PF24883">
    <property type="entry name" value="NPHP3_N"/>
    <property type="match status" value="1"/>
</dbReference>
<dbReference type="InterPro" id="IPR002110">
    <property type="entry name" value="Ankyrin_rpt"/>
</dbReference>
<dbReference type="PROSITE" id="PS50088">
    <property type="entry name" value="ANK_REPEAT"/>
    <property type="match status" value="1"/>
</dbReference>
<dbReference type="Gene3D" id="1.25.40.20">
    <property type="entry name" value="Ankyrin repeat-containing domain"/>
    <property type="match status" value="2"/>
</dbReference>
<feature type="domain" description="GPI inositol-deacylase winged helix" evidence="4">
    <location>
        <begin position="501"/>
        <end position="579"/>
    </location>
</feature>
<dbReference type="Pfam" id="PF22939">
    <property type="entry name" value="WHD_GPIID"/>
    <property type="match status" value="1"/>
</dbReference>
<dbReference type="InterPro" id="IPR036770">
    <property type="entry name" value="Ankyrin_rpt-contain_sf"/>
</dbReference>
<feature type="domain" description="Nephrocystin 3-like N-terminal" evidence="5">
    <location>
        <begin position="216"/>
        <end position="389"/>
    </location>
</feature>
<dbReference type="Proteomes" id="UP000275078">
    <property type="component" value="Unassembled WGS sequence"/>
</dbReference>
<reference evidence="6 7" key="1">
    <citation type="journal article" date="2018" name="Nat. Ecol. Evol.">
        <title>Pezizomycetes genomes reveal the molecular basis of ectomycorrhizal truffle lifestyle.</title>
        <authorList>
            <person name="Murat C."/>
            <person name="Payen T."/>
            <person name="Noel B."/>
            <person name="Kuo A."/>
            <person name="Morin E."/>
            <person name="Chen J."/>
            <person name="Kohler A."/>
            <person name="Krizsan K."/>
            <person name="Balestrini R."/>
            <person name="Da Silva C."/>
            <person name="Montanini B."/>
            <person name="Hainaut M."/>
            <person name="Levati E."/>
            <person name="Barry K.W."/>
            <person name="Belfiori B."/>
            <person name="Cichocki N."/>
            <person name="Clum A."/>
            <person name="Dockter R.B."/>
            <person name="Fauchery L."/>
            <person name="Guy J."/>
            <person name="Iotti M."/>
            <person name="Le Tacon F."/>
            <person name="Lindquist E.A."/>
            <person name="Lipzen A."/>
            <person name="Malagnac F."/>
            <person name="Mello A."/>
            <person name="Molinier V."/>
            <person name="Miyauchi S."/>
            <person name="Poulain J."/>
            <person name="Riccioni C."/>
            <person name="Rubini A."/>
            <person name="Sitrit Y."/>
            <person name="Splivallo R."/>
            <person name="Traeger S."/>
            <person name="Wang M."/>
            <person name="Zifcakova L."/>
            <person name="Wipf D."/>
            <person name="Zambonelli A."/>
            <person name="Paolocci F."/>
            <person name="Nowrousian M."/>
            <person name="Ottonello S."/>
            <person name="Baldrian P."/>
            <person name="Spatafora J.W."/>
            <person name="Henrissat B."/>
            <person name="Nagy L.G."/>
            <person name="Aury J.M."/>
            <person name="Wincker P."/>
            <person name="Grigoriev I.V."/>
            <person name="Bonfante P."/>
            <person name="Martin F.M."/>
        </authorList>
    </citation>
    <scope>NUCLEOTIDE SEQUENCE [LARGE SCALE GENOMIC DNA]</scope>
    <source>
        <strain evidence="6 7">RN42</strain>
    </source>
</reference>
<dbReference type="InterPro" id="IPR054471">
    <property type="entry name" value="GPIID_WHD"/>
</dbReference>
<feature type="repeat" description="ANK" evidence="2">
    <location>
        <begin position="987"/>
        <end position="1009"/>
    </location>
</feature>
<name>A0A3N4H8T4_ASCIM</name>
<dbReference type="PANTHER" id="PTHR10039:SF15">
    <property type="entry name" value="NACHT DOMAIN-CONTAINING PROTEIN"/>
    <property type="match status" value="1"/>
</dbReference>
<dbReference type="Pfam" id="PF12796">
    <property type="entry name" value="Ank_2"/>
    <property type="match status" value="2"/>
</dbReference>
<evidence type="ECO:0000313" key="7">
    <source>
        <dbReference type="Proteomes" id="UP000275078"/>
    </source>
</evidence>
<dbReference type="InterPro" id="IPR056884">
    <property type="entry name" value="NPHP3-like_N"/>
</dbReference>
<gene>
    <name evidence="6" type="ORF">BJ508DRAFT_232451</name>
</gene>
<dbReference type="Gene3D" id="3.40.50.300">
    <property type="entry name" value="P-loop containing nucleotide triphosphate hydrolases"/>
    <property type="match status" value="1"/>
</dbReference>
<evidence type="ECO:0000313" key="6">
    <source>
        <dbReference type="EMBL" id="RPA71142.1"/>
    </source>
</evidence>
<evidence type="ECO:0000259" key="5">
    <source>
        <dbReference type="Pfam" id="PF24883"/>
    </source>
</evidence>
<keyword evidence="1" id="KW-0677">Repeat</keyword>
<dbReference type="SUPFAM" id="SSF52540">
    <property type="entry name" value="P-loop containing nucleoside triphosphate hydrolases"/>
    <property type="match status" value="1"/>
</dbReference>
<feature type="compositionally biased region" description="Basic and acidic residues" evidence="3">
    <location>
        <begin position="820"/>
        <end position="844"/>
    </location>
</feature>